<dbReference type="OrthoDB" id="5821057at2759"/>
<protein>
    <recommendedName>
        <fullName evidence="4">Reverse transcriptase domain-containing protein</fullName>
    </recommendedName>
</protein>
<feature type="chain" id="PRO_5001490017" description="Reverse transcriptase domain-containing protein" evidence="1">
    <location>
        <begin position="18"/>
        <end position="162"/>
    </location>
</feature>
<keyword evidence="1" id="KW-0732">Signal</keyword>
<proteinExistence type="predicted"/>
<organism evidence="2 3">
    <name type="scientific">Ancylostoma ceylanicum</name>
    <dbReference type="NCBI Taxonomy" id="53326"/>
    <lineage>
        <taxon>Eukaryota</taxon>
        <taxon>Metazoa</taxon>
        <taxon>Ecdysozoa</taxon>
        <taxon>Nematoda</taxon>
        <taxon>Chromadorea</taxon>
        <taxon>Rhabditida</taxon>
        <taxon>Rhabditina</taxon>
        <taxon>Rhabditomorpha</taxon>
        <taxon>Strongyloidea</taxon>
        <taxon>Ancylostomatidae</taxon>
        <taxon>Ancylostomatinae</taxon>
        <taxon>Ancylostoma</taxon>
    </lineage>
</organism>
<evidence type="ECO:0008006" key="4">
    <source>
        <dbReference type="Google" id="ProtNLM"/>
    </source>
</evidence>
<gene>
    <name evidence="2" type="primary">Acey_s0179.g729</name>
    <name evidence="2" type="ORF">Y032_0179g729</name>
</gene>
<reference evidence="3" key="1">
    <citation type="journal article" date="2015" name="Nat. Genet.">
        <title>The genome and transcriptome of the zoonotic hookworm Ancylostoma ceylanicum identify infection-specific gene families.</title>
        <authorList>
            <person name="Schwarz E.M."/>
            <person name="Hu Y."/>
            <person name="Antoshechkin I."/>
            <person name="Miller M.M."/>
            <person name="Sternberg P.W."/>
            <person name="Aroian R.V."/>
        </authorList>
    </citation>
    <scope>NUCLEOTIDE SEQUENCE</scope>
    <source>
        <strain evidence="3">HY135</strain>
    </source>
</reference>
<comment type="caution">
    <text evidence="2">The sequence shown here is derived from an EMBL/GenBank/DDBJ whole genome shotgun (WGS) entry which is preliminary data.</text>
</comment>
<feature type="signal peptide" evidence="1">
    <location>
        <begin position="1"/>
        <end position="17"/>
    </location>
</feature>
<dbReference type="PANTHER" id="PTHR21301">
    <property type="entry name" value="REVERSE TRANSCRIPTASE"/>
    <property type="match status" value="1"/>
</dbReference>
<sequence length="162" mass="18784">MALRLALLLAIVYLDRTERKSHTTGVVFYKRNIDDVFVVGSSREVLLEVLTNLCSHDPNIKFTMEEPDLNGFLPFLNTKVRIQVGLKEFGWYKKPSSKNIIVHSRSAHPIYMKANVVRNIRRTKERIGSVASSSKDNEMERILEDKWLQQRREQNVVIILTT</sequence>
<dbReference type="AlphaFoldDB" id="A0A016STT8"/>
<accession>A0A016STT8</accession>
<dbReference type="Proteomes" id="UP000024635">
    <property type="component" value="Unassembled WGS sequence"/>
</dbReference>
<dbReference type="PANTHER" id="PTHR21301:SF10">
    <property type="entry name" value="REVERSE TRANSCRIPTASE DOMAIN-CONTAINING PROTEIN"/>
    <property type="match status" value="1"/>
</dbReference>
<name>A0A016STT8_9BILA</name>
<evidence type="ECO:0000256" key="1">
    <source>
        <dbReference type="SAM" id="SignalP"/>
    </source>
</evidence>
<evidence type="ECO:0000313" key="3">
    <source>
        <dbReference type="Proteomes" id="UP000024635"/>
    </source>
</evidence>
<evidence type="ECO:0000313" key="2">
    <source>
        <dbReference type="EMBL" id="EYB93754.1"/>
    </source>
</evidence>
<keyword evidence="3" id="KW-1185">Reference proteome</keyword>
<dbReference type="EMBL" id="JARK01001515">
    <property type="protein sequence ID" value="EYB93754.1"/>
    <property type="molecule type" value="Genomic_DNA"/>
</dbReference>